<accession>A0AB32WIX4</accession>
<dbReference type="Gramene" id="Tc01v2_t034740.2">
    <property type="protein sequence ID" value="Tc01v2_p034740.2"/>
    <property type="gene ID" value="Tc01v2_g034740"/>
</dbReference>
<reference evidence="4" key="2">
    <citation type="submission" date="2025-08" db="UniProtKB">
        <authorList>
            <consortium name="RefSeq"/>
        </authorList>
    </citation>
    <scope>IDENTIFICATION</scope>
</reference>
<protein>
    <submittedName>
        <fullName evidence="4">Anthocyanin 5-aromatic acyltransferase isoform X1</fullName>
    </submittedName>
</protein>
<evidence type="ECO:0000313" key="3">
    <source>
        <dbReference type="Proteomes" id="UP000694886"/>
    </source>
</evidence>
<dbReference type="AlphaFoldDB" id="A0AB32WIX4"/>
<organism evidence="3 4">
    <name type="scientific">Theobroma cacao</name>
    <name type="common">Cacao</name>
    <name type="synonym">Cocoa</name>
    <dbReference type="NCBI Taxonomy" id="3641"/>
    <lineage>
        <taxon>Eukaryota</taxon>
        <taxon>Viridiplantae</taxon>
        <taxon>Streptophyta</taxon>
        <taxon>Embryophyta</taxon>
        <taxon>Tracheophyta</taxon>
        <taxon>Spermatophyta</taxon>
        <taxon>Magnoliopsida</taxon>
        <taxon>eudicotyledons</taxon>
        <taxon>Gunneridae</taxon>
        <taxon>Pentapetalae</taxon>
        <taxon>rosids</taxon>
        <taxon>malvids</taxon>
        <taxon>Malvales</taxon>
        <taxon>Malvaceae</taxon>
        <taxon>Byttnerioideae</taxon>
        <taxon>Theobroma</taxon>
    </lineage>
</organism>
<keyword evidence="1" id="KW-0808">Transferase</keyword>
<name>A0AB32WIX4_THECC</name>
<sequence length="469" mass="52879">MAKDLRVKILEHCQVSPPPDSVNPQTSLIPLTFFDVPWLFFPPTQPLFFYPYPYSTSHFLSATLPTLKQSLSLTLQHFFPFAGHLVLDSKSNRPKIVYNEKHSFVSLTFAESNADFHYISGDRPRDVEEFHPLVPSLERSLQSSDDENEALPLLAVKVTVFPNSGLCIGLAYHHVAADGRTFDNFIKTWASFHKDSSFLITAMPSYDRTLVIDKHGLEAIFLKEWRKKKSAEHEMVIVTKSKAEFSNKVRATFVMGLTEMEKIKRWIVTECKKKNLREPVHLSPYVVTCAFVWGCLMKAACNEGVADKYPNDYPSYLGFNAGGLSRFDCRVPSTYFGNCVGFGRCEATRGDLMGENGIILAAKAIGDTVKKLDKALLGEAERWISDWEVFYRSEPHMMVVGSPKVHLYETDFGWGRPNKIEEISIDQCGAISLTESRCERGGIEVGLALPKPQMDTFTSLFDQGLKAKM</sequence>
<dbReference type="RefSeq" id="XP_017978696.1">
    <property type="nucleotide sequence ID" value="XM_018123207.1"/>
</dbReference>
<dbReference type="GO" id="GO:0016747">
    <property type="term" value="F:acyltransferase activity, transferring groups other than amino-acyl groups"/>
    <property type="evidence" value="ECO:0007669"/>
    <property type="project" value="UniProtKB-ARBA"/>
</dbReference>
<keyword evidence="2 4" id="KW-0012">Acyltransferase</keyword>
<evidence type="ECO:0000256" key="2">
    <source>
        <dbReference type="ARBA" id="ARBA00023315"/>
    </source>
</evidence>
<evidence type="ECO:0000256" key="1">
    <source>
        <dbReference type="ARBA" id="ARBA00022679"/>
    </source>
</evidence>
<dbReference type="Gene3D" id="3.30.559.10">
    <property type="entry name" value="Chloramphenicol acetyltransferase-like domain"/>
    <property type="match status" value="2"/>
</dbReference>
<dbReference type="GeneID" id="18614640"/>
<dbReference type="PANTHER" id="PTHR31625">
    <property type="match status" value="1"/>
</dbReference>
<reference evidence="3" key="1">
    <citation type="journal article" date="1997" name="Nucleic Acids Res.">
        <title>tRNAscan-SE: a program for improved detection of transfer RNA genes in genomic sequence.</title>
        <authorList>
            <person name="Lowe T.M."/>
            <person name="Eddy S.R."/>
        </authorList>
    </citation>
    <scope>NUCLEOTIDE SEQUENCE [LARGE SCALE GENOMIC DNA]</scope>
    <source>
        <strain evidence="3">r\B97-61/B2</strain>
    </source>
</reference>
<dbReference type="InterPro" id="IPR051504">
    <property type="entry name" value="Plant_metabolite_acyltrans"/>
</dbReference>
<proteinExistence type="predicted"/>
<dbReference type="Proteomes" id="UP000694886">
    <property type="component" value="Chromosome 1"/>
</dbReference>
<gene>
    <name evidence="4" type="primary">LOC18614640</name>
</gene>
<dbReference type="InterPro" id="IPR023213">
    <property type="entry name" value="CAT-like_dom_sf"/>
</dbReference>
<evidence type="ECO:0000313" key="4">
    <source>
        <dbReference type="RefSeq" id="XP_017978696.1"/>
    </source>
</evidence>
<dbReference type="Pfam" id="PF02458">
    <property type="entry name" value="Transferase"/>
    <property type="match status" value="1"/>
</dbReference>